<reference evidence="2" key="1">
    <citation type="journal article" date="2014" name="Toxicon">
        <title>A bioinformatics survey for conotoxin-like sequences in three turrid snail venom duct transcriptomes.</title>
        <authorList>
            <person name="Gonzales D.T."/>
            <person name="Saloma C.P."/>
        </authorList>
    </citation>
    <scope>NUCLEOTIDE SEQUENCE</scope>
    <source>
        <tissue evidence="2">Venom duct</tissue>
    </source>
</reference>
<dbReference type="AlphaFoldDB" id="A0A098LXU2"/>
<evidence type="ECO:0000256" key="1">
    <source>
        <dbReference type="SAM" id="SignalP"/>
    </source>
</evidence>
<proteinExistence type="predicted"/>
<evidence type="ECO:0000313" key="2">
    <source>
        <dbReference type="EMBL" id="JAC94776.1"/>
    </source>
</evidence>
<feature type="signal peptide" evidence="1">
    <location>
        <begin position="1"/>
        <end position="22"/>
    </location>
</feature>
<organism evidence="2">
    <name type="scientific">Gemmula speciosa</name>
    <name type="common">Splendid gem-turris</name>
    <name type="synonym">Pleurotoma speciosa</name>
    <dbReference type="NCBI Taxonomy" id="439592"/>
    <lineage>
        <taxon>Eukaryota</taxon>
        <taxon>Metazoa</taxon>
        <taxon>Spiralia</taxon>
        <taxon>Lophotrochozoa</taxon>
        <taxon>Mollusca</taxon>
        <taxon>Gastropoda</taxon>
        <taxon>Caenogastropoda</taxon>
        <taxon>Neogastropoda</taxon>
        <taxon>Conoidea</taxon>
        <taxon>Turridae</taxon>
        <taxon>Gemmula</taxon>
    </lineage>
</organism>
<accession>A0A098LXU2</accession>
<sequence length="78" mass="8530">MRYHLLFLTVALLITVLMSIESTPIDKTEIKRQPNSGGNQSPQDRDCDTCGFGENCCDPCFCTKGYCACPCTNGVCNS</sequence>
<reference evidence="2" key="2">
    <citation type="submission" date="2014-09" db="EMBL/GenBank/DDBJ databases">
        <authorList>
            <person name="Gonzales D.T.T."/>
            <person name="Saloma C.P."/>
        </authorList>
    </citation>
    <scope>NUCLEOTIDE SEQUENCE</scope>
    <source>
        <tissue evidence="2">Venom duct</tissue>
    </source>
</reference>
<feature type="chain" id="PRO_5001937439" evidence="1">
    <location>
        <begin position="23"/>
        <end position="78"/>
    </location>
</feature>
<name>A0A098LXU2_GEMSP</name>
<dbReference type="EMBL" id="GBRA01000018">
    <property type="protein sequence ID" value="JAC94776.1"/>
    <property type="molecule type" value="Transcribed_RNA"/>
</dbReference>
<keyword evidence="1" id="KW-0732">Signal</keyword>
<protein>
    <submittedName>
        <fullName evidence="2">Gsp_18 putative toxin</fullName>
    </submittedName>
</protein>